<dbReference type="Proteomes" id="UP001258945">
    <property type="component" value="Unassembled WGS sequence"/>
</dbReference>
<gene>
    <name evidence="1" type="ORF">RQ831_18555</name>
</gene>
<sequence length="375" mass="42724">MSEQRAALKQPTPLQLILFENSDADDKRYTNTINLYDIAPRFVFYTDSRAEGGYLRSIRREFEHAGITYKLLLRPGRLVRADGAEREEFPGEREQIVEAVMQRIASDRARLSVENEKVRLSFSLYEIREELRKVRHLYSLDEIKDALTVLHTAVVEITRTDRKGQMVLSSSSFPVLALRRKDDQESAYLEFNPLVENAIKNLHYRRINYDWLMRISHPLSRWLYLKLCQTITEVRPGESPLISMTAMEIARDGPMAARSRPRDTLRYVTKAVEVLVRDGLLEDLGADGMRVIKDGRKKADVAFDIVPTQGFMEDIRRADALVADSKERLRVASGSESPNRFVNVERATTHAVKSARRRLASNVTTAALAKTAAGG</sequence>
<evidence type="ECO:0008006" key="3">
    <source>
        <dbReference type="Google" id="ProtNLM"/>
    </source>
</evidence>
<dbReference type="EMBL" id="JAVVDO010000042">
    <property type="protein sequence ID" value="MDT8333059.1"/>
    <property type="molecule type" value="Genomic_DNA"/>
</dbReference>
<protein>
    <recommendedName>
        <fullName evidence="3">Plasmid replication protein</fullName>
    </recommendedName>
</protein>
<evidence type="ECO:0000313" key="1">
    <source>
        <dbReference type="EMBL" id="MDT8333059.1"/>
    </source>
</evidence>
<dbReference type="RefSeq" id="WP_145144729.1">
    <property type="nucleotide sequence ID" value="NZ_CP015584.1"/>
</dbReference>
<comment type="caution">
    <text evidence="1">The sequence shown here is derived from an EMBL/GenBank/DDBJ whole genome shotgun (WGS) entry which is preliminary data.</text>
</comment>
<proteinExistence type="predicted"/>
<organism evidence="1 2">
    <name type="scientific">Roseomonas gilardii</name>
    <dbReference type="NCBI Taxonomy" id="257708"/>
    <lineage>
        <taxon>Bacteria</taxon>
        <taxon>Pseudomonadati</taxon>
        <taxon>Pseudomonadota</taxon>
        <taxon>Alphaproteobacteria</taxon>
        <taxon>Acetobacterales</taxon>
        <taxon>Roseomonadaceae</taxon>
        <taxon>Roseomonas</taxon>
    </lineage>
</organism>
<evidence type="ECO:0000313" key="2">
    <source>
        <dbReference type="Proteomes" id="UP001258945"/>
    </source>
</evidence>
<keyword evidence="2" id="KW-1185">Reference proteome</keyword>
<accession>A0ABU3ML19</accession>
<reference evidence="1 2" key="1">
    <citation type="journal article" date="2019" name="Microb. Pathog.">
        <title>Comparison of VITEK 2, MALDI-TOF MS, 16S rRNA gene sequencing, and whole-genome sequencing for identification of Roseomonas mucosa.</title>
        <authorList>
            <person name="Rudolph W.W."/>
            <person name="Gunzer F."/>
            <person name="Trauth M."/>
            <person name="Bunk B."/>
            <person name="Bigge R."/>
            <person name="Schrottner P."/>
        </authorList>
    </citation>
    <scope>NUCLEOTIDE SEQUENCE [LARGE SCALE GENOMIC DNA]</scope>
    <source>
        <strain evidence="1 2">DSM 103800</strain>
    </source>
</reference>
<name>A0ABU3ML19_9PROT</name>